<comment type="caution">
    <text evidence="1">The sequence shown here is derived from an EMBL/GenBank/DDBJ whole genome shotgun (WGS) entry which is preliminary data.</text>
</comment>
<protein>
    <submittedName>
        <fullName evidence="1">Uncharacterized protein</fullName>
    </submittedName>
</protein>
<organism evidence="1 2">
    <name type="scientific">Mycolicibacterium obuense</name>
    <dbReference type="NCBI Taxonomy" id="1807"/>
    <lineage>
        <taxon>Bacteria</taxon>
        <taxon>Bacillati</taxon>
        <taxon>Actinomycetota</taxon>
        <taxon>Actinomycetes</taxon>
        <taxon>Mycobacteriales</taxon>
        <taxon>Mycobacteriaceae</taxon>
        <taxon>Mycolicibacterium</taxon>
    </lineage>
</organism>
<proteinExistence type="predicted"/>
<name>A0A4R5XB77_9MYCO</name>
<reference evidence="1 2" key="1">
    <citation type="submission" date="2019-01" db="EMBL/GenBank/DDBJ databases">
        <title>High-quality-draft genome sequences of five non-tuberculosis mycobacteriaceae isolated from a nosocomial environment.</title>
        <authorList>
            <person name="Tiago I."/>
            <person name="Alarico S."/>
            <person name="Pereira S.G."/>
            <person name="Coelho C."/>
            <person name="Maranha A."/>
            <person name="Empadinhas N."/>
        </authorList>
    </citation>
    <scope>NUCLEOTIDE SEQUENCE [LARGE SCALE GENOMIC DNA]</scope>
    <source>
        <strain evidence="1 2">22DIII</strain>
    </source>
</reference>
<gene>
    <name evidence="1" type="ORF">EUA04_02460</name>
</gene>
<dbReference type="Proteomes" id="UP000294952">
    <property type="component" value="Unassembled WGS sequence"/>
</dbReference>
<evidence type="ECO:0000313" key="1">
    <source>
        <dbReference type="EMBL" id="TDL11864.1"/>
    </source>
</evidence>
<dbReference type="EMBL" id="SDLP01000001">
    <property type="protein sequence ID" value="TDL11864.1"/>
    <property type="molecule type" value="Genomic_DNA"/>
</dbReference>
<sequence>MTVTPLVTAVIGAVVVLAGALVARSATRYAAGLEAAQRRRDAELISLREFRDVLIEVLARVSAYRYALTRVARDTPAADRPEAANQFLETIKGYGGFRVSIAEEMERLRNLARCLPWPDLREAFDPLDRILLEAARPRDAALRIDEDAMLLENFVDRLADRHRQLVASYPTQP</sequence>
<evidence type="ECO:0000313" key="2">
    <source>
        <dbReference type="Proteomes" id="UP000294952"/>
    </source>
</evidence>
<dbReference type="AlphaFoldDB" id="A0A4R5XB77"/>
<accession>A0A4R5XB77</accession>
<dbReference type="RefSeq" id="WP_133412727.1">
    <property type="nucleotide sequence ID" value="NZ_SDLP01000001.1"/>
</dbReference>